<reference evidence="3" key="1">
    <citation type="journal article" date="2020" name="New Phytol.">
        <title>Comparative genomics reveals dynamic genome evolution in host specialist ectomycorrhizal fungi.</title>
        <authorList>
            <person name="Lofgren L.A."/>
            <person name="Nguyen N.H."/>
            <person name="Vilgalys R."/>
            <person name="Ruytinx J."/>
            <person name="Liao H.L."/>
            <person name="Branco S."/>
            <person name="Kuo A."/>
            <person name="LaButti K."/>
            <person name="Lipzen A."/>
            <person name="Andreopoulos W."/>
            <person name="Pangilinan J."/>
            <person name="Riley R."/>
            <person name="Hundley H."/>
            <person name="Na H."/>
            <person name="Barry K."/>
            <person name="Grigoriev I.V."/>
            <person name="Stajich J.E."/>
            <person name="Kennedy P.G."/>
        </authorList>
    </citation>
    <scope>NUCLEOTIDE SEQUENCE</scope>
    <source>
        <strain evidence="3">DOB743</strain>
    </source>
</reference>
<dbReference type="PANTHER" id="PTHR10039">
    <property type="entry name" value="AMELOGENIN"/>
    <property type="match status" value="1"/>
</dbReference>
<keyword evidence="4" id="KW-1185">Reference proteome</keyword>
<evidence type="ECO:0000313" key="3">
    <source>
        <dbReference type="EMBL" id="KAG1765995.1"/>
    </source>
</evidence>
<dbReference type="InterPro" id="IPR056884">
    <property type="entry name" value="NPHP3-like_N"/>
</dbReference>
<keyword evidence="1" id="KW-0677">Repeat</keyword>
<dbReference type="InterPro" id="IPR047002">
    <property type="entry name" value="Tcp10_C_sf"/>
</dbReference>
<dbReference type="InterPro" id="IPR027417">
    <property type="entry name" value="P-loop_NTPase"/>
</dbReference>
<protein>
    <recommendedName>
        <fullName evidence="2">NACHT domain-containing protein</fullName>
    </recommendedName>
</protein>
<evidence type="ECO:0000313" key="4">
    <source>
        <dbReference type="Proteomes" id="UP000714275"/>
    </source>
</evidence>
<gene>
    <name evidence="3" type="ORF">EV702DRAFT_62573</name>
</gene>
<proteinExistence type="predicted"/>
<dbReference type="Pfam" id="PF24883">
    <property type="entry name" value="NPHP3_N"/>
    <property type="match status" value="1"/>
</dbReference>
<evidence type="ECO:0000256" key="1">
    <source>
        <dbReference type="ARBA" id="ARBA00022737"/>
    </source>
</evidence>
<dbReference type="Gene3D" id="3.40.50.300">
    <property type="entry name" value="P-loop containing nucleotide triphosphate hydrolases"/>
    <property type="match status" value="1"/>
</dbReference>
<dbReference type="InterPro" id="IPR007111">
    <property type="entry name" value="NACHT_NTPase"/>
</dbReference>
<dbReference type="AlphaFoldDB" id="A0A9P6ZI07"/>
<evidence type="ECO:0000259" key="2">
    <source>
        <dbReference type="PROSITE" id="PS50837"/>
    </source>
</evidence>
<dbReference type="SUPFAM" id="SSF52540">
    <property type="entry name" value="P-loop containing nucleoside triphosphate hydrolases"/>
    <property type="match status" value="1"/>
</dbReference>
<organism evidence="3 4">
    <name type="scientific">Suillus placidus</name>
    <dbReference type="NCBI Taxonomy" id="48579"/>
    <lineage>
        <taxon>Eukaryota</taxon>
        <taxon>Fungi</taxon>
        <taxon>Dikarya</taxon>
        <taxon>Basidiomycota</taxon>
        <taxon>Agaricomycotina</taxon>
        <taxon>Agaricomycetes</taxon>
        <taxon>Agaricomycetidae</taxon>
        <taxon>Boletales</taxon>
        <taxon>Suillineae</taxon>
        <taxon>Suillaceae</taxon>
        <taxon>Suillus</taxon>
    </lineage>
</organism>
<dbReference type="OrthoDB" id="4760524at2759"/>
<dbReference type="EMBL" id="JABBWD010000101">
    <property type="protein sequence ID" value="KAG1765995.1"/>
    <property type="molecule type" value="Genomic_DNA"/>
</dbReference>
<accession>A0A9P6ZI07</accession>
<sequence>MAEGTWEKLSQVAVLGAEYDSPERQPHPKCLEGTRVDLLKFIYGLLDKREKSQIVWLHGTAGVGKSAVAFTVAERMNGLKVTEETKTETRLAGTFFFSRKHTNRSTTGHFFATLAYQLASNFPSVQKDVNRAICENPAVLNASMSLREQMKALFRRPLWHLESRLRECPPPVFVVDALDECKPETVADLISLLGQALRDPELPVVHILLTSRSDEHIRKAIQKEEMRTLVCEIPVNTSGEGIAGTISLDGEDVDNDIHVFLKHSFTELCSRHPDFPQPTADKLTRLANRAGRRFIVASTMMKFVDDGYNDPRDRLELMLELTNELLPGTEVYKLYNCILATCSDPNRAYEHLAIVAALADPLPISQISKLLGPGQGSDIATVLVQLRSFMDISADSSKPVNIYHSSIRDYVSDFSNCTLPGLQPITAPHSVLAYSSFRLMIQDLPKSTDLLDALSELKEHNLAMQNDDPKSLQQSLAFIVEPPEPLRVLTGLLWLRGVRGPGMRSWLETLNGRAWLQTQGGEDYLRTQKGEDWLQTWFGGHWLHAHAGHTWLQTESGRGWLQSGPGWQWTQRRRQFAGDPGEPMSLETWRGQDSLETISGQGWLETPGGREWLRTQTGGEWLQTQTGEEWLQSRRGEEWLQTSTGQVWLTQTPTGREWLQTQRGREWLQTQGGEGWLMTPGGRKWLQTEDGRRWPQTEDGQRWLMTKDGQRWLMTPGGQEWLQTEDGRRWLQTEDGREWLRMTPGGQEWLQTQGGEGWLMTPGGRKWLQTEDGRMWLMTEDGQRWLMTKDGQRWLMTPGGQEVAADRKRARVAADRERARVAEDRGRAGMVADRGRERLAADLGRTRLATCTE</sequence>
<dbReference type="PANTHER" id="PTHR10039:SF14">
    <property type="entry name" value="NACHT DOMAIN-CONTAINING PROTEIN"/>
    <property type="match status" value="1"/>
</dbReference>
<dbReference type="Proteomes" id="UP000714275">
    <property type="component" value="Unassembled WGS sequence"/>
</dbReference>
<dbReference type="PROSITE" id="PS50837">
    <property type="entry name" value="NACHT"/>
    <property type="match status" value="1"/>
</dbReference>
<comment type="caution">
    <text evidence="3">The sequence shown here is derived from an EMBL/GenBank/DDBJ whole genome shotgun (WGS) entry which is preliminary data.</text>
</comment>
<feature type="domain" description="NACHT" evidence="2">
    <location>
        <begin position="53"/>
        <end position="214"/>
    </location>
</feature>
<dbReference type="Gene3D" id="2.60.450.20">
    <property type="match status" value="1"/>
</dbReference>
<name>A0A9P6ZI07_9AGAM</name>